<comment type="caution">
    <text evidence="4">The sequence shown here is derived from an EMBL/GenBank/DDBJ whole genome shotgun (WGS) entry which is preliminary data.</text>
</comment>
<gene>
    <name evidence="4" type="ORF">BJ322DRAFT_1027974</name>
</gene>
<dbReference type="GO" id="GO:0005096">
    <property type="term" value="F:GTPase activator activity"/>
    <property type="evidence" value="ECO:0007669"/>
    <property type="project" value="UniProtKB-KW"/>
</dbReference>
<feature type="domain" description="Rab-GAP TBC" evidence="3">
    <location>
        <begin position="133"/>
        <end position="345"/>
    </location>
</feature>
<accession>A0A9P6HT56</accession>
<evidence type="ECO:0000256" key="1">
    <source>
        <dbReference type="ARBA" id="ARBA00022468"/>
    </source>
</evidence>
<sequence length="755" mass="83848">MIDKFVRPSAEEINNVHTRLFKSTLTLSKLKDAAIGGRLLKPSDDPIGVVGRSMIWKLLLCENEPLKPPAQDTPTLSLKFWQESRKTYVDALLDKMQAPDGSYHEGLIIPGVESPPKFNQTPVKNLEKNNPLSLDTENPWTAWFASVELRKTILQDVERTFPEVGYFRDPEVQSDLTNILFIYSLRNPTLGYRQGMHELLALLYYACDFDSISEEQAAHLGDNELGDLLSRTWVTADAYTLFLAVMRGVGRWYEWREPPAPLHEGSPSPNSGSVGIQPYVAPIVEACNRIQSTYLKIVDPDLWKHLQASGIEAQIYGIRWLRLLFTREFGIPDALLLWDGIFACDPTLELAKWICVAMLIRIRNQLIPSDYSTQLTFLLRYPPPPVQNLASSTASEQPFTAHHVTLLLRQALSLQISPTVATGASVVYENRNLLNIAPEVPEPPPPPTKRRAEQGRTSAINGGPLRMLQRPMHVRYGSSGSLGLPDIAKNIMDRSESFGINRTVLNAVSEIKRNLPDLSASFNASQGQPASFQLLDGKSAEQRPPWEARSRFEVEKEMAELIKLQQKLGDSLEWILETFSQEDGDEPAILRKQQALKSLTYAKDVLKGTVPIVDDTKLFDEKALRARENTQAGTPATSQVSHGSGHSPLLSSSTSTWLDAQKTATSQTDNLRRARGLGHSSSSPSLSGTSFLRPPVLPRTPWTPVSDKSASTDTFAEPNHPKPQQRSASSPSRPIRTETSAAKSPIQHDPLGVLT</sequence>
<keyword evidence="1" id="KW-0343">GTPase activation</keyword>
<dbReference type="AlphaFoldDB" id="A0A9P6HT56"/>
<feature type="compositionally biased region" description="Polar residues" evidence="2">
    <location>
        <begin position="629"/>
        <end position="640"/>
    </location>
</feature>
<evidence type="ECO:0000313" key="4">
    <source>
        <dbReference type="EMBL" id="KAF9792251.1"/>
    </source>
</evidence>
<dbReference type="InterPro" id="IPR000195">
    <property type="entry name" value="Rab-GAP-TBC_dom"/>
</dbReference>
<dbReference type="PROSITE" id="PS50086">
    <property type="entry name" value="TBC_RABGAP"/>
    <property type="match status" value="1"/>
</dbReference>
<reference evidence="4" key="2">
    <citation type="submission" date="2020-11" db="EMBL/GenBank/DDBJ databases">
        <authorList>
            <consortium name="DOE Joint Genome Institute"/>
            <person name="Kuo A."/>
            <person name="Miyauchi S."/>
            <person name="Kiss E."/>
            <person name="Drula E."/>
            <person name="Kohler A."/>
            <person name="Sanchez-Garcia M."/>
            <person name="Andreopoulos B."/>
            <person name="Barry K.W."/>
            <person name="Bonito G."/>
            <person name="Buee M."/>
            <person name="Carver A."/>
            <person name="Chen C."/>
            <person name="Cichocki N."/>
            <person name="Clum A."/>
            <person name="Culley D."/>
            <person name="Crous P.W."/>
            <person name="Fauchery L."/>
            <person name="Girlanda M."/>
            <person name="Hayes R."/>
            <person name="Keri Z."/>
            <person name="Labutti K."/>
            <person name="Lipzen A."/>
            <person name="Lombard V."/>
            <person name="Magnuson J."/>
            <person name="Maillard F."/>
            <person name="Morin E."/>
            <person name="Murat C."/>
            <person name="Nolan M."/>
            <person name="Ohm R."/>
            <person name="Pangilinan J."/>
            <person name="Pereira M."/>
            <person name="Perotto S."/>
            <person name="Peter M."/>
            <person name="Riley R."/>
            <person name="Sitrit Y."/>
            <person name="Stielow B."/>
            <person name="Szollosi G."/>
            <person name="Zifcakova L."/>
            <person name="Stursova M."/>
            <person name="Spatafora J.W."/>
            <person name="Tedersoo L."/>
            <person name="Vaario L.-M."/>
            <person name="Yamada A."/>
            <person name="Yan M."/>
            <person name="Wang P."/>
            <person name="Xu J."/>
            <person name="Bruns T."/>
            <person name="Baldrian P."/>
            <person name="Vilgalys R."/>
            <person name="Henrissat B."/>
            <person name="Grigoriev I.V."/>
            <person name="Hibbett D."/>
            <person name="Nagy L.G."/>
            <person name="Martin F.M."/>
        </authorList>
    </citation>
    <scope>NUCLEOTIDE SEQUENCE</scope>
    <source>
        <strain evidence="4">UH-Tt-Lm1</strain>
    </source>
</reference>
<dbReference type="EMBL" id="WIUZ02000001">
    <property type="protein sequence ID" value="KAF9792251.1"/>
    <property type="molecule type" value="Genomic_DNA"/>
</dbReference>
<feature type="compositionally biased region" description="Low complexity" evidence="2">
    <location>
        <begin position="641"/>
        <end position="656"/>
    </location>
</feature>
<dbReference type="InterPro" id="IPR035969">
    <property type="entry name" value="Rab-GAP_TBC_sf"/>
</dbReference>
<dbReference type="OrthoDB" id="27140at2759"/>
<protein>
    <submittedName>
        <fullName evidence="4">Rab-GTPase-TBC domain-containing protein</fullName>
    </submittedName>
</protein>
<reference evidence="4" key="1">
    <citation type="journal article" date="2020" name="Nat. Commun.">
        <title>Large-scale genome sequencing of mycorrhizal fungi provides insights into the early evolution of symbiotic traits.</title>
        <authorList>
            <person name="Miyauchi S."/>
            <person name="Kiss E."/>
            <person name="Kuo A."/>
            <person name="Drula E."/>
            <person name="Kohler A."/>
            <person name="Sanchez-Garcia M."/>
            <person name="Morin E."/>
            <person name="Andreopoulos B."/>
            <person name="Barry K.W."/>
            <person name="Bonito G."/>
            <person name="Buee M."/>
            <person name="Carver A."/>
            <person name="Chen C."/>
            <person name="Cichocki N."/>
            <person name="Clum A."/>
            <person name="Culley D."/>
            <person name="Crous P.W."/>
            <person name="Fauchery L."/>
            <person name="Girlanda M."/>
            <person name="Hayes R.D."/>
            <person name="Keri Z."/>
            <person name="LaButti K."/>
            <person name="Lipzen A."/>
            <person name="Lombard V."/>
            <person name="Magnuson J."/>
            <person name="Maillard F."/>
            <person name="Murat C."/>
            <person name="Nolan M."/>
            <person name="Ohm R.A."/>
            <person name="Pangilinan J."/>
            <person name="Pereira M.F."/>
            <person name="Perotto S."/>
            <person name="Peter M."/>
            <person name="Pfister S."/>
            <person name="Riley R."/>
            <person name="Sitrit Y."/>
            <person name="Stielow J.B."/>
            <person name="Szollosi G."/>
            <person name="Zifcakova L."/>
            <person name="Stursova M."/>
            <person name="Spatafora J.W."/>
            <person name="Tedersoo L."/>
            <person name="Vaario L.M."/>
            <person name="Yamada A."/>
            <person name="Yan M."/>
            <person name="Wang P."/>
            <person name="Xu J."/>
            <person name="Bruns T."/>
            <person name="Baldrian P."/>
            <person name="Vilgalys R."/>
            <person name="Dunand C."/>
            <person name="Henrissat B."/>
            <person name="Grigoriev I.V."/>
            <person name="Hibbett D."/>
            <person name="Nagy L.G."/>
            <person name="Martin F.M."/>
        </authorList>
    </citation>
    <scope>NUCLEOTIDE SEQUENCE</scope>
    <source>
        <strain evidence="4">UH-Tt-Lm1</strain>
    </source>
</reference>
<dbReference type="PANTHER" id="PTHR22957">
    <property type="entry name" value="TBC1 DOMAIN FAMILY MEMBER GTPASE-ACTIVATING PROTEIN"/>
    <property type="match status" value="1"/>
</dbReference>
<dbReference type="Proteomes" id="UP000736335">
    <property type="component" value="Unassembled WGS sequence"/>
</dbReference>
<dbReference type="FunFam" id="1.10.472.80:FF:000038">
    <property type="entry name" value="TBC1 domain family member 5"/>
    <property type="match status" value="1"/>
</dbReference>
<organism evidence="4 5">
    <name type="scientific">Thelephora terrestris</name>
    <dbReference type="NCBI Taxonomy" id="56493"/>
    <lineage>
        <taxon>Eukaryota</taxon>
        <taxon>Fungi</taxon>
        <taxon>Dikarya</taxon>
        <taxon>Basidiomycota</taxon>
        <taxon>Agaricomycotina</taxon>
        <taxon>Agaricomycetes</taxon>
        <taxon>Thelephorales</taxon>
        <taxon>Thelephoraceae</taxon>
        <taxon>Thelephora</taxon>
    </lineage>
</organism>
<keyword evidence="5" id="KW-1185">Reference proteome</keyword>
<dbReference type="SMART" id="SM00164">
    <property type="entry name" value="TBC"/>
    <property type="match status" value="1"/>
</dbReference>
<dbReference type="Gene3D" id="1.10.472.80">
    <property type="entry name" value="Ypt/Rab-GAP domain of gyp1p, domain 3"/>
    <property type="match status" value="1"/>
</dbReference>
<evidence type="ECO:0000259" key="3">
    <source>
        <dbReference type="PROSITE" id="PS50086"/>
    </source>
</evidence>
<feature type="compositionally biased region" description="Low complexity" evidence="2">
    <location>
        <begin position="677"/>
        <end position="692"/>
    </location>
</feature>
<dbReference type="Pfam" id="PF00566">
    <property type="entry name" value="RabGAP-TBC"/>
    <property type="match status" value="2"/>
</dbReference>
<feature type="compositionally biased region" description="Low complexity" evidence="2">
    <location>
        <begin position="722"/>
        <end position="734"/>
    </location>
</feature>
<feature type="region of interest" description="Disordered" evidence="2">
    <location>
        <begin position="629"/>
        <end position="755"/>
    </location>
</feature>
<dbReference type="SUPFAM" id="SSF47923">
    <property type="entry name" value="Ypt/Rab-GAP domain of gyp1p"/>
    <property type="match status" value="2"/>
</dbReference>
<evidence type="ECO:0000256" key="2">
    <source>
        <dbReference type="SAM" id="MobiDB-lite"/>
    </source>
</evidence>
<dbReference type="Gene3D" id="1.10.8.270">
    <property type="entry name" value="putative rabgap domain of human tbc1 domain family member 14 like domains"/>
    <property type="match status" value="1"/>
</dbReference>
<name>A0A9P6HT56_9AGAM</name>
<dbReference type="FunFam" id="1.10.8.270:FF:000031">
    <property type="entry name" value="TBC1 domain family member 5"/>
    <property type="match status" value="1"/>
</dbReference>
<evidence type="ECO:0000313" key="5">
    <source>
        <dbReference type="Proteomes" id="UP000736335"/>
    </source>
</evidence>
<dbReference type="PANTHER" id="PTHR22957:SF337">
    <property type="entry name" value="TBC1 DOMAIN FAMILY MEMBER 5"/>
    <property type="match status" value="1"/>
</dbReference>
<proteinExistence type="predicted"/>
<feature type="region of interest" description="Disordered" evidence="2">
    <location>
        <begin position="437"/>
        <end position="464"/>
    </location>
</feature>